<evidence type="ECO:0000256" key="5">
    <source>
        <dbReference type="ARBA" id="ARBA00023235"/>
    </source>
</evidence>
<dbReference type="GO" id="GO:0006018">
    <property type="term" value="P:2-deoxyribose 1-phosphate catabolic process"/>
    <property type="evidence" value="ECO:0007669"/>
    <property type="project" value="UniProtKB-UniRule"/>
</dbReference>
<evidence type="ECO:0000259" key="8">
    <source>
        <dbReference type="Pfam" id="PF01676"/>
    </source>
</evidence>
<dbReference type="SUPFAM" id="SSF53649">
    <property type="entry name" value="Alkaline phosphatase-like"/>
    <property type="match status" value="1"/>
</dbReference>
<dbReference type="GO" id="GO:0000287">
    <property type="term" value="F:magnesium ion binding"/>
    <property type="evidence" value="ECO:0007669"/>
    <property type="project" value="UniProtKB-UniRule"/>
</dbReference>
<evidence type="ECO:0000256" key="4">
    <source>
        <dbReference type="ARBA" id="ARBA00023211"/>
    </source>
</evidence>
<dbReference type="GO" id="GO:0008973">
    <property type="term" value="F:phosphopentomutase activity"/>
    <property type="evidence" value="ECO:0007669"/>
    <property type="project" value="UniProtKB-UniRule"/>
</dbReference>
<keyword evidence="4 6" id="KW-0464">Manganese</keyword>
<dbReference type="EMBL" id="QGGL01000005">
    <property type="protein sequence ID" value="PWK14511.1"/>
    <property type="molecule type" value="Genomic_DNA"/>
</dbReference>
<dbReference type="GO" id="GO:0043094">
    <property type="term" value="P:metabolic compound salvage"/>
    <property type="evidence" value="ECO:0007669"/>
    <property type="project" value="UniProtKB-UniRule"/>
</dbReference>
<evidence type="ECO:0000256" key="7">
    <source>
        <dbReference type="NCBIfam" id="TIGR01696"/>
    </source>
</evidence>
<sequence>MSFNRIVIIVLDSVGIGASRDAAAYGDLGANTIGNIAKAVGGLNVPNLEKLGLGRIHPLEGVSATVEPIGNYGLMEEQSAGKDTTNGHWEMMGVKLDKPLPVYPNGFPPEVLDEFERRVGRKTIGNKPASGTEIIKELGDEHVRTGSPIIYTSADSVFQIAAHEEVIPLEELYNMCKIARELLVDEHAVGRVIARPFIGSNGEYTRTSNRHDYSRDFGRTVLNEMDEKGFTVAGVGKIYDIYGGSGVNDKVGTKNNMDGVDKTLEMMGKVERGLVFTNLVDFDALYGHRNDPHGFAQAILDFDKRLPEILSALREDDLLIMTADHGCDPTTEGTDHSRENVPLLVYGKNAKHGVDLGLRTSFADLGATIAENFGVQGTGFGESFLNRIV</sequence>
<evidence type="ECO:0000256" key="6">
    <source>
        <dbReference type="HAMAP-Rule" id="MF_00740"/>
    </source>
</evidence>
<comment type="subcellular location">
    <subcellularLocation>
        <location evidence="6">Cytoplasm</location>
    </subcellularLocation>
</comment>
<feature type="binding site" evidence="6">
    <location>
        <position position="12"/>
    </location>
    <ligand>
        <name>Mn(2+)</name>
        <dbReference type="ChEBI" id="CHEBI:29035"/>
        <label>1</label>
    </ligand>
</feature>
<keyword evidence="3 6" id="KW-0479">Metal-binding</keyword>
<dbReference type="Gene3D" id="3.40.720.10">
    <property type="entry name" value="Alkaline Phosphatase, subunit A"/>
    <property type="match status" value="1"/>
</dbReference>
<dbReference type="Proteomes" id="UP000245634">
    <property type="component" value="Unassembled WGS sequence"/>
</dbReference>
<dbReference type="UniPathway" id="UPA00087">
    <property type="reaction ID" value="UER00173"/>
</dbReference>
<dbReference type="PIRSF" id="PIRSF001491">
    <property type="entry name" value="Ppentomutase"/>
    <property type="match status" value="1"/>
</dbReference>
<gene>
    <name evidence="6" type="primary">deoB</name>
    <name evidence="9" type="ORF">C7459_105278</name>
</gene>
<evidence type="ECO:0000313" key="10">
    <source>
        <dbReference type="Proteomes" id="UP000245634"/>
    </source>
</evidence>
<feature type="domain" description="Metalloenzyme" evidence="8">
    <location>
        <begin position="5"/>
        <end position="375"/>
    </location>
</feature>
<dbReference type="RefSeq" id="WP_109688067.1">
    <property type="nucleotide sequence ID" value="NZ_QGGL01000005.1"/>
</dbReference>
<dbReference type="InterPro" id="IPR010045">
    <property type="entry name" value="DeoB"/>
</dbReference>
<comment type="catalytic activity">
    <reaction evidence="6">
        <text>alpha-D-ribose 1-phosphate = D-ribose 5-phosphate</text>
        <dbReference type="Rhea" id="RHEA:18793"/>
        <dbReference type="ChEBI" id="CHEBI:57720"/>
        <dbReference type="ChEBI" id="CHEBI:78346"/>
        <dbReference type="EC" id="5.4.2.7"/>
    </reaction>
</comment>
<dbReference type="HAMAP" id="MF_00740">
    <property type="entry name" value="Phosphopentomut"/>
    <property type="match status" value="1"/>
</dbReference>
<comment type="catalytic activity">
    <reaction evidence="6">
        <text>2-deoxy-alpha-D-ribose 1-phosphate = 2-deoxy-D-ribose 5-phosphate</text>
        <dbReference type="Rhea" id="RHEA:27658"/>
        <dbReference type="ChEBI" id="CHEBI:57259"/>
        <dbReference type="ChEBI" id="CHEBI:62877"/>
        <dbReference type="EC" id="5.4.2.7"/>
    </reaction>
</comment>
<feature type="binding site" evidence="6">
    <location>
        <position position="324"/>
    </location>
    <ligand>
        <name>Mn(2+)</name>
        <dbReference type="ChEBI" id="CHEBI:29035"/>
        <label>1</label>
    </ligand>
</feature>
<evidence type="ECO:0000313" key="9">
    <source>
        <dbReference type="EMBL" id="PWK14511.1"/>
    </source>
</evidence>
<dbReference type="GO" id="GO:0030145">
    <property type="term" value="F:manganese ion binding"/>
    <property type="evidence" value="ECO:0007669"/>
    <property type="project" value="UniProtKB-UniRule"/>
</dbReference>
<dbReference type="AlphaFoldDB" id="A0A316DAI5"/>
<evidence type="ECO:0000256" key="1">
    <source>
        <dbReference type="ARBA" id="ARBA00010373"/>
    </source>
</evidence>
<comment type="function">
    <text evidence="6">Isomerase that catalyzes the conversion of deoxy-ribose 1-phosphate (dRib-1-P) and ribose 1-phosphate (Rib-1-P) to deoxy-ribose 5-phosphate (dRib-5-P) and ribose 5-phosphate (Rib-5-P), respectively.</text>
</comment>
<dbReference type="NCBIfam" id="TIGR01696">
    <property type="entry name" value="deoB"/>
    <property type="match status" value="1"/>
</dbReference>
<dbReference type="Gene3D" id="3.30.70.1250">
    <property type="entry name" value="Phosphopentomutase"/>
    <property type="match status" value="1"/>
</dbReference>
<dbReference type="FunFam" id="3.30.70.1250:FF:000001">
    <property type="entry name" value="Phosphopentomutase"/>
    <property type="match status" value="1"/>
</dbReference>
<evidence type="ECO:0000256" key="2">
    <source>
        <dbReference type="ARBA" id="ARBA00022490"/>
    </source>
</evidence>
<dbReference type="InterPro" id="IPR024052">
    <property type="entry name" value="Phosphopentomutase_DeoB_cap_sf"/>
</dbReference>
<dbReference type="InterPro" id="IPR017850">
    <property type="entry name" value="Alkaline_phosphatase_core_sf"/>
</dbReference>
<dbReference type="GO" id="GO:0005829">
    <property type="term" value="C:cytosol"/>
    <property type="evidence" value="ECO:0007669"/>
    <property type="project" value="TreeGrafter"/>
</dbReference>
<keyword evidence="10" id="KW-1185">Reference proteome</keyword>
<keyword evidence="5 6" id="KW-0413">Isomerase</keyword>
<dbReference type="EC" id="5.4.2.7" evidence="6 7"/>
<dbReference type="OrthoDB" id="9769930at2"/>
<dbReference type="GO" id="GO:0009117">
    <property type="term" value="P:nucleotide metabolic process"/>
    <property type="evidence" value="ECO:0007669"/>
    <property type="project" value="UniProtKB-UniRule"/>
</dbReference>
<comment type="pathway">
    <text evidence="6">Carbohydrate degradation; 2-deoxy-D-ribose 1-phosphate degradation; D-glyceraldehyde 3-phosphate and acetaldehyde from 2-deoxy-alpha-D-ribose 1-phosphate: step 1/2.</text>
</comment>
<dbReference type="CDD" id="cd16009">
    <property type="entry name" value="PPM"/>
    <property type="match status" value="1"/>
</dbReference>
<name>A0A316DAI5_9BACL</name>
<comment type="caution">
    <text evidence="9">The sequence shown here is derived from an EMBL/GenBank/DDBJ whole genome shotgun (WGS) entry which is preliminary data.</text>
</comment>
<comment type="similarity">
    <text evidence="1 6">Belongs to the phosphopentomutase family.</text>
</comment>
<evidence type="ECO:0000256" key="3">
    <source>
        <dbReference type="ARBA" id="ARBA00022723"/>
    </source>
</evidence>
<dbReference type="NCBIfam" id="NF003766">
    <property type="entry name" value="PRK05362.1"/>
    <property type="match status" value="1"/>
</dbReference>
<keyword evidence="2 6" id="KW-0963">Cytoplasm</keyword>
<dbReference type="Pfam" id="PF01676">
    <property type="entry name" value="Metalloenzyme"/>
    <property type="match status" value="1"/>
</dbReference>
<feature type="binding site" evidence="6">
    <location>
        <position position="336"/>
    </location>
    <ligand>
        <name>Mn(2+)</name>
        <dbReference type="ChEBI" id="CHEBI:29035"/>
        <label>2</label>
    </ligand>
</feature>
<reference evidence="9 10" key="1">
    <citation type="submission" date="2018-05" db="EMBL/GenBank/DDBJ databases">
        <title>Genomic Encyclopedia of Type Strains, Phase IV (KMG-IV): sequencing the most valuable type-strain genomes for metagenomic binning, comparative biology and taxonomic classification.</title>
        <authorList>
            <person name="Goeker M."/>
        </authorList>
    </citation>
    <scope>NUCLEOTIDE SEQUENCE [LARGE SCALE GENOMIC DNA]</scope>
    <source>
        <strain evidence="9 10">DSM 18773</strain>
    </source>
</reference>
<feature type="binding site" evidence="6">
    <location>
        <position position="325"/>
    </location>
    <ligand>
        <name>Mn(2+)</name>
        <dbReference type="ChEBI" id="CHEBI:29035"/>
        <label>1</label>
    </ligand>
</feature>
<feature type="binding site" evidence="6">
    <location>
        <position position="288"/>
    </location>
    <ligand>
        <name>Mn(2+)</name>
        <dbReference type="ChEBI" id="CHEBI:29035"/>
        <label>2</label>
    </ligand>
</feature>
<proteinExistence type="inferred from homology"/>
<dbReference type="PANTHER" id="PTHR21110:SF0">
    <property type="entry name" value="PHOSPHOPENTOMUTASE"/>
    <property type="match status" value="1"/>
</dbReference>
<comment type="cofactor">
    <cofactor evidence="6">
        <name>Mn(2+)</name>
        <dbReference type="ChEBI" id="CHEBI:29035"/>
    </cofactor>
    <text evidence="6">Binds 2 manganese ions.</text>
</comment>
<protein>
    <recommendedName>
        <fullName evidence="6 7">Phosphopentomutase</fullName>
        <ecNumber evidence="6 7">5.4.2.7</ecNumber>
    </recommendedName>
    <alternativeName>
        <fullName evidence="6">Phosphodeoxyribomutase</fullName>
    </alternativeName>
</protein>
<dbReference type="GO" id="GO:0006015">
    <property type="term" value="P:5-phosphoribose 1-diphosphate biosynthetic process"/>
    <property type="evidence" value="ECO:0007669"/>
    <property type="project" value="UniProtKB-UniPathway"/>
</dbReference>
<feature type="binding site" evidence="6">
    <location>
        <position position="283"/>
    </location>
    <ligand>
        <name>Mn(2+)</name>
        <dbReference type="ChEBI" id="CHEBI:29035"/>
        <label>2</label>
    </ligand>
</feature>
<organism evidence="9 10">
    <name type="scientific">Tumebacillus permanentifrigoris</name>
    <dbReference type="NCBI Taxonomy" id="378543"/>
    <lineage>
        <taxon>Bacteria</taxon>
        <taxon>Bacillati</taxon>
        <taxon>Bacillota</taxon>
        <taxon>Bacilli</taxon>
        <taxon>Bacillales</taxon>
        <taxon>Alicyclobacillaceae</taxon>
        <taxon>Tumebacillus</taxon>
    </lineage>
</organism>
<accession>A0A316DAI5</accession>
<dbReference type="PANTHER" id="PTHR21110">
    <property type="entry name" value="PHOSPHOPENTOMUTASE"/>
    <property type="match status" value="1"/>
</dbReference>
<dbReference type="SUPFAM" id="SSF143856">
    <property type="entry name" value="DeoB insert domain-like"/>
    <property type="match status" value="1"/>
</dbReference>
<dbReference type="InterPro" id="IPR006124">
    <property type="entry name" value="Metalloenzyme"/>
</dbReference>